<dbReference type="AlphaFoldDB" id="A0AAE0K533"/>
<comment type="caution">
    <text evidence="1">The sequence shown here is derived from an EMBL/GenBank/DDBJ whole genome shotgun (WGS) entry which is preliminary data.</text>
</comment>
<gene>
    <name evidence="1" type="ORF">B0H63DRAFT_486690</name>
</gene>
<protein>
    <submittedName>
        <fullName evidence="1">Uncharacterized protein</fullName>
    </submittedName>
</protein>
<name>A0AAE0K533_9PEZI</name>
<sequence>MGIIHPCCVQSAGDVDGRGDSAGRLCGISNTCNKREEADRTVTLRCGWCCRCGGAPLSRRLSAEEKKQVAVNRSTALHDWLSLTLNARPLEAVALIQAHLTGLSLALPSVMYCKKRYVQPVPSSLGRSVGSLAVYARLAFHHASTLALGSLSEENQHCCKPACSHLGERKTGPGIEPIQLGEKQHPLSAARSVLLRGIRTSWRSVRASLKDKRVPPTVISRLPGHITSF</sequence>
<reference evidence="1" key="2">
    <citation type="submission" date="2023-06" db="EMBL/GenBank/DDBJ databases">
        <authorList>
            <consortium name="Lawrence Berkeley National Laboratory"/>
            <person name="Haridas S."/>
            <person name="Hensen N."/>
            <person name="Bonometti L."/>
            <person name="Westerberg I."/>
            <person name="Brannstrom I.O."/>
            <person name="Guillou S."/>
            <person name="Cros-Aarteil S."/>
            <person name="Calhoun S."/>
            <person name="Kuo A."/>
            <person name="Mondo S."/>
            <person name="Pangilinan J."/>
            <person name="Riley R."/>
            <person name="LaButti K."/>
            <person name="Andreopoulos B."/>
            <person name="Lipzen A."/>
            <person name="Chen C."/>
            <person name="Yanf M."/>
            <person name="Daum C."/>
            <person name="Ng V."/>
            <person name="Clum A."/>
            <person name="Steindorff A."/>
            <person name="Ohm R."/>
            <person name="Martin F."/>
            <person name="Silar P."/>
            <person name="Natvig D."/>
            <person name="Lalanne C."/>
            <person name="Gautier V."/>
            <person name="Ament-velasquez S.L."/>
            <person name="Kruys A."/>
            <person name="Hutchinson M.I."/>
            <person name="Powell A.J."/>
            <person name="Barry K."/>
            <person name="Miller A.N."/>
            <person name="Grigoriev I.V."/>
            <person name="Debuchy R."/>
            <person name="Gladieux P."/>
            <person name="Thoren M.H."/>
            <person name="Johannesson H."/>
        </authorList>
    </citation>
    <scope>NUCLEOTIDE SEQUENCE</scope>
    <source>
        <strain evidence="1">CBS 232.78</strain>
    </source>
</reference>
<dbReference type="EMBL" id="JAULSW010000009">
    <property type="protein sequence ID" value="KAK3370293.1"/>
    <property type="molecule type" value="Genomic_DNA"/>
</dbReference>
<keyword evidence="2" id="KW-1185">Reference proteome</keyword>
<proteinExistence type="predicted"/>
<organism evidence="1 2">
    <name type="scientific">Podospora didyma</name>
    <dbReference type="NCBI Taxonomy" id="330526"/>
    <lineage>
        <taxon>Eukaryota</taxon>
        <taxon>Fungi</taxon>
        <taxon>Dikarya</taxon>
        <taxon>Ascomycota</taxon>
        <taxon>Pezizomycotina</taxon>
        <taxon>Sordariomycetes</taxon>
        <taxon>Sordariomycetidae</taxon>
        <taxon>Sordariales</taxon>
        <taxon>Podosporaceae</taxon>
        <taxon>Podospora</taxon>
    </lineage>
</organism>
<accession>A0AAE0K533</accession>
<evidence type="ECO:0000313" key="2">
    <source>
        <dbReference type="Proteomes" id="UP001285441"/>
    </source>
</evidence>
<evidence type="ECO:0000313" key="1">
    <source>
        <dbReference type="EMBL" id="KAK3370293.1"/>
    </source>
</evidence>
<dbReference type="Proteomes" id="UP001285441">
    <property type="component" value="Unassembled WGS sequence"/>
</dbReference>
<reference evidence="1" key="1">
    <citation type="journal article" date="2023" name="Mol. Phylogenet. Evol.">
        <title>Genome-scale phylogeny and comparative genomics of the fungal order Sordariales.</title>
        <authorList>
            <person name="Hensen N."/>
            <person name="Bonometti L."/>
            <person name="Westerberg I."/>
            <person name="Brannstrom I.O."/>
            <person name="Guillou S."/>
            <person name="Cros-Aarteil S."/>
            <person name="Calhoun S."/>
            <person name="Haridas S."/>
            <person name="Kuo A."/>
            <person name="Mondo S."/>
            <person name="Pangilinan J."/>
            <person name="Riley R."/>
            <person name="LaButti K."/>
            <person name="Andreopoulos B."/>
            <person name="Lipzen A."/>
            <person name="Chen C."/>
            <person name="Yan M."/>
            <person name="Daum C."/>
            <person name="Ng V."/>
            <person name="Clum A."/>
            <person name="Steindorff A."/>
            <person name="Ohm R.A."/>
            <person name="Martin F."/>
            <person name="Silar P."/>
            <person name="Natvig D.O."/>
            <person name="Lalanne C."/>
            <person name="Gautier V."/>
            <person name="Ament-Velasquez S.L."/>
            <person name="Kruys A."/>
            <person name="Hutchinson M.I."/>
            <person name="Powell A.J."/>
            <person name="Barry K."/>
            <person name="Miller A.N."/>
            <person name="Grigoriev I.V."/>
            <person name="Debuchy R."/>
            <person name="Gladieux P."/>
            <person name="Hiltunen Thoren M."/>
            <person name="Johannesson H."/>
        </authorList>
    </citation>
    <scope>NUCLEOTIDE SEQUENCE</scope>
    <source>
        <strain evidence="1">CBS 232.78</strain>
    </source>
</reference>